<dbReference type="PIRSF" id="PIRSF004669">
    <property type="entry name" value="FliQ"/>
    <property type="match status" value="1"/>
</dbReference>
<evidence type="ECO:0000256" key="4">
    <source>
        <dbReference type="ARBA" id="ARBA00022475"/>
    </source>
</evidence>
<dbReference type="PANTHER" id="PTHR34040:SF2">
    <property type="entry name" value="FLAGELLAR BIOSYNTHETIC PROTEIN FLIQ"/>
    <property type="match status" value="1"/>
</dbReference>
<sequence>MNVDQSIELAREAVILTLVLSTPVMVVAVVVGLLISILQAVTQLQDQTLSFVPKVIAMFLATLYILPWSIQQAMEYSITLFTEIPGNL</sequence>
<dbReference type="InterPro" id="IPR002191">
    <property type="entry name" value="Bac_export_3"/>
</dbReference>
<evidence type="ECO:0000256" key="7">
    <source>
        <dbReference type="ARBA" id="ARBA00023136"/>
    </source>
</evidence>
<dbReference type="NCBIfam" id="TIGR01402">
    <property type="entry name" value="fliQ"/>
    <property type="match status" value="1"/>
</dbReference>
<evidence type="ECO:0000313" key="11">
    <source>
        <dbReference type="Proteomes" id="UP000317178"/>
    </source>
</evidence>
<dbReference type="RefSeq" id="WP_144993486.1">
    <property type="nucleotide sequence ID" value="NZ_CP036281.1"/>
</dbReference>
<dbReference type="KEGG" id="plon:Pla110_08340"/>
<evidence type="ECO:0000256" key="5">
    <source>
        <dbReference type="ARBA" id="ARBA00022692"/>
    </source>
</evidence>
<evidence type="ECO:0000313" key="10">
    <source>
        <dbReference type="EMBL" id="QDU79129.1"/>
    </source>
</evidence>
<dbReference type="PANTHER" id="PTHR34040">
    <property type="entry name" value="FLAGELLAR BIOSYNTHETIC PROTEIN FLIQ"/>
    <property type="match status" value="1"/>
</dbReference>
<keyword evidence="10" id="KW-0282">Flagellum</keyword>
<dbReference type="AlphaFoldDB" id="A0A518CIR7"/>
<organism evidence="10 11">
    <name type="scientific">Polystyrenella longa</name>
    <dbReference type="NCBI Taxonomy" id="2528007"/>
    <lineage>
        <taxon>Bacteria</taxon>
        <taxon>Pseudomonadati</taxon>
        <taxon>Planctomycetota</taxon>
        <taxon>Planctomycetia</taxon>
        <taxon>Planctomycetales</taxon>
        <taxon>Planctomycetaceae</taxon>
        <taxon>Polystyrenella</taxon>
    </lineage>
</organism>
<evidence type="ECO:0000256" key="2">
    <source>
        <dbReference type="ARBA" id="ARBA00006156"/>
    </source>
</evidence>
<evidence type="ECO:0000256" key="6">
    <source>
        <dbReference type="ARBA" id="ARBA00022989"/>
    </source>
</evidence>
<accession>A0A518CIR7</accession>
<keyword evidence="6 9" id="KW-1133">Transmembrane helix</keyword>
<dbReference type="Proteomes" id="UP000317178">
    <property type="component" value="Chromosome"/>
</dbReference>
<dbReference type="PRINTS" id="PR00952">
    <property type="entry name" value="TYPE3IMQPROT"/>
</dbReference>
<keyword evidence="10" id="KW-0969">Cilium</keyword>
<keyword evidence="10" id="KW-0966">Cell projection</keyword>
<name>A0A518CIR7_9PLAN</name>
<dbReference type="InterPro" id="IPR006305">
    <property type="entry name" value="FliQ"/>
</dbReference>
<comment type="similarity">
    <text evidence="2 9">Belongs to the FliQ/MopD/SpaQ family.</text>
</comment>
<dbReference type="Pfam" id="PF01313">
    <property type="entry name" value="Bac_export_3"/>
    <property type="match status" value="1"/>
</dbReference>
<dbReference type="GO" id="GO:0009425">
    <property type="term" value="C:bacterial-type flagellum basal body"/>
    <property type="evidence" value="ECO:0007669"/>
    <property type="project" value="UniProtKB-SubCell"/>
</dbReference>
<evidence type="ECO:0000256" key="1">
    <source>
        <dbReference type="ARBA" id="ARBA00004651"/>
    </source>
</evidence>
<keyword evidence="5 9" id="KW-0812">Transmembrane</keyword>
<dbReference type="GO" id="GO:0009306">
    <property type="term" value="P:protein secretion"/>
    <property type="evidence" value="ECO:0007669"/>
    <property type="project" value="InterPro"/>
</dbReference>
<feature type="transmembrane region" description="Helical" evidence="9">
    <location>
        <begin position="12"/>
        <end position="39"/>
    </location>
</feature>
<reference evidence="10 11" key="1">
    <citation type="submission" date="2019-02" db="EMBL/GenBank/DDBJ databases">
        <title>Deep-cultivation of Planctomycetes and their phenomic and genomic characterization uncovers novel biology.</title>
        <authorList>
            <person name="Wiegand S."/>
            <person name="Jogler M."/>
            <person name="Boedeker C."/>
            <person name="Pinto D."/>
            <person name="Vollmers J."/>
            <person name="Rivas-Marin E."/>
            <person name="Kohn T."/>
            <person name="Peeters S.H."/>
            <person name="Heuer A."/>
            <person name="Rast P."/>
            <person name="Oberbeckmann S."/>
            <person name="Bunk B."/>
            <person name="Jeske O."/>
            <person name="Meyerdierks A."/>
            <person name="Storesund J.E."/>
            <person name="Kallscheuer N."/>
            <person name="Luecker S."/>
            <person name="Lage O.M."/>
            <person name="Pohl T."/>
            <person name="Merkel B.J."/>
            <person name="Hornburger P."/>
            <person name="Mueller R.-W."/>
            <person name="Bruemmer F."/>
            <person name="Labrenz M."/>
            <person name="Spormann A.M."/>
            <person name="Op den Camp H."/>
            <person name="Overmann J."/>
            <person name="Amann R."/>
            <person name="Jetten M.S.M."/>
            <person name="Mascher T."/>
            <person name="Medema M.H."/>
            <person name="Devos D.P."/>
            <person name="Kaster A.-K."/>
            <person name="Ovreas L."/>
            <person name="Rohde M."/>
            <person name="Galperin M.Y."/>
            <person name="Jogler C."/>
        </authorList>
    </citation>
    <scope>NUCLEOTIDE SEQUENCE [LARGE SCALE GENOMIC DNA]</scope>
    <source>
        <strain evidence="10 11">Pla110</strain>
    </source>
</reference>
<protein>
    <recommendedName>
        <fullName evidence="3 9">Flagellar biosynthetic protein FliQ</fullName>
    </recommendedName>
</protein>
<keyword evidence="7 9" id="KW-0472">Membrane</keyword>
<dbReference type="OrthoDB" id="9806440at2"/>
<feature type="transmembrane region" description="Helical" evidence="9">
    <location>
        <begin position="51"/>
        <end position="70"/>
    </location>
</feature>
<evidence type="ECO:0000256" key="3">
    <source>
        <dbReference type="ARBA" id="ARBA00021718"/>
    </source>
</evidence>
<gene>
    <name evidence="9 10" type="primary">fliQ</name>
    <name evidence="10" type="ORF">Pla110_08340</name>
</gene>
<evidence type="ECO:0000256" key="8">
    <source>
        <dbReference type="ARBA" id="ARBA00023143"/>
    </source>
</evidence>
<keyword evidence="4 9" id="KW-1003">Cell membrane</keyword>
<dbReference type="GO" id="GO:0005886">
    <property type="term" value="C:plasma membrane"/>
    <property type="evidence" value="ECO:0007669"/>
    <property type="project" value="UniProtKB-SubCell"/>
</dbReference>
<dbReference type="EMBL" id="CP036281">
    <property type="protein sequence ID" value="QDU79129.1"/>
    <property type="molecule type" value="Genomic_DNA"/>
</dbReference>
<comment type="function">
    <text evidence="9">Role in flagellar biosynthesis.</text>
</comment>
<evidence type="ECO:0000256" key="9">
    <source>
        <dbReference type="RuleBase" id="RU364090"/>
    </source>
</evidence>
<dbReference type="GO" id="GO:0044780">
    <property type="term" value="P:bacterial-type flagellum assembly"/>
    <property type="evidence" value="ECO:0007669"/>
    <property type="project" value="InterPro"/>
</dbReference>
<comment type="subcellular location">
    <subcellularLocation>
        <location evidence="1 9">Cell membrane</location>
        <topology evidence="1">Multi-pass membrane protein</topology>
    </subcellularLocation>
    <subcellularLocation>
        <location evidence="9">Bacterial flagellum basal body</location>
    </subcellularLocation>
</comment>
<keyword evidence="8 9" id="KW-0975">Bacterial flagellum</keyword>
<keyword evidence="11" id="KW-1185">Reference proteome</keyword>
<proteinExistence type="inferred from homology"/>